<evidence type="ECO:0000313" key="3">
    <source>
        <dbReference type="Proteomes" id="UP000481043"/>
    </source>
</evidence>
<organism evidence="2 3">
    <name type="scientific">Bacillus mesophilus</name>
    <dbReference type="NCBI Taxonomy" id="1808955"/>
    <lineage>
        <taxon>Bacteria</taxon>
        <taxon>Bacillati</taxon>
        <taxon>Bacillota</taxon>
        <taxon>Bacilli</taxon>
        <taxon>Bacillales</taxon>
        <taxon>Bacillaceae</taxon>
        <taxon>Bacillus</taxon>
    </lineage>
</organism>
<sequence length="208" mass="23820">MSTHHKVNSKSFPFRLIEQQEKTKNLVIILPGAGYTTQAPLLHFTTGVLYKKGFDVLHINYSFTRQEMSDLNDREFARDVQLTIDNAIKDKRYTSFFVVAKSIGTRALSKLLHHEMFEDAKLVWLTPILQNDNVFHGMVNSDHKGLCIIGDKDFCYIKECFEQLKHKQNLLLKVVQGGDHSLELQGEPIQSIDVLKNVISAIDEFCKP</sequence>
<reference evidence="2 3" key="1">
    <citation type="submission" date="2020-02" db="EMBL/GenBank/DDBJ databases">
        <title>Bacillus aquiflavi sp. nov., isolated from yellow water of strong flavor Chinese baijiu in Yibin region of China.</title>
        <authorList>
            <person name="Xie J."/>
        </authorList>
    </citation>
    <scope>NUCLEOTIDE SEQUENCE [LARGE SCALE GENOMIC DNA]</scope>
    <source>
        <strain evidence="2 3">SA4</strain>
    </source>
</reference>
<feature type="domain" description="KANL3/Tex30 alpha/beta hydrolase-like" evidence="1">
    <location>
        <begin position="25"/>
        <end position="206"/>
    </location>
</feature>
<evidence type="ECO:0000259" key="1">
    <source>
        <dbReference type="Pfam" id="PF20408"/>
    </source>
</evidence>
<dbReference type="Gene3D" id="3.40.50.1820">
    <property type="entry name" value="alpha/beta hydrolase"/>
    <property type="match status" value="1"/>
</dbReference>
<dbReference type="AlphaFoldDB" id="A0A6M0Q3I7"/>
<accession>A0A6M0Q3I7</accession>
<dbReference type="InterPro" id="IPR046879">
    <property type="entry name" value="KANL3/Tex30_Abhydrolase"/>
</dbReference>
<dbReference type="PIRSF" id="PIRSF033634">
    <property type="entry name" value="UCP033634"/>
    <property type="match status" value="1"/>
</dbReference>
<comment type="caution">
    <text evidence="2">The sequence shown here is derived from an EMBL/GenBank/DDBJ whole genome shotgun (WGS) entry which is preliminary data.</text>
</comment>
<keyword evidence="2" id="KW-0378">Hydrolase</keyword>
<dbReference type="RefSeq" id="WP_163178020.1">
    <property type="nucleotide sequence ID" value="NZ_JAAIWM010000001.1"/>
</dbReference>
<dbReference type="GO" id="GO:0016787">
    <property type="term" value="F:hydrolase activity"/>
    <property type="evidence" value="ECO:0007669"/>
    <property type="project" value="UniProtKB-KW"/>
</dbReference>
<dbReference type="Proteomes" id="UP000481043">
    <property type="component" value="Unassembled WGS sequence"/>
</dbReference>
<dbReference type="InterPro" id="IPR017018">
    <property type="entry name" value="UCP033634"/>
</dbReference>
<proteinExistence type="predicted"/>
<keyword evidence="3" id="KW-1185">Reference proteome</keyword>
<dbReference type="Pfam" id="PF20408">
    <property type="entry name" value="Abhydrolase_11"/>
    <property type="match status" value="1"/>
</dbReference>
<name>A0A6M0Q3I7_9BACI</name>
<protein>
    <submittedName>
        <fullName evidence="2">Alpha/beta hydrolase</fullName>
    </submittedName>
</protein>
<gene>
    <name evidence="2" type="ORF">G4D63_04290</name>
</gene>
<dbReference type="EMBL" id="JAAIWM010000001">
    <property type="protein sequence ID" value="NEY70957.1"/>
    <property type="molecule type" value="Genomic_DNA"/>
</dbReference>
<dbReference type="InterPro" id="IPR029058">
    <property type="entry name" value="AB_hydrolase_fold"/>
</dbReference>
<dbReference type="SUPFAM" id="SSF53474">
    <property type="entry name" value="alpha/beta-Hydrolases"/>
    <property type="match status" value="1"/>
</dbReference>
<evidence type="ECO:0000313" key="2">
    <source>
        <dbReference type="EMBL" id="NEY70957.1"/>
    </source>
</evidence>